<protein>
    <submittedName>
        <fullName evidence="1">Uncharacterized protein</fullName>
    </submittedName>
</protein>
<keyword evidence="2" id="KW-1185">Reference proteome</keyword>
<dbReference type="Proteomes" id="UP000622860">
    <property type="component" value="Unassembled WGS sequence"/>
</dbReference>
<name>A0A917HA49_9BACI</name>
<evidence type="ECO:0000313" key="1">
    <source>
        <dbReference type="EMBL" id="GGG72346.1"/>
    </source>
</evidence>
<gene>
    <name evidence="1" type="ORF">GCM10011398_15890</name>
</gene>
<reference evidence="1" key="2">
    <citation type="submission" date="2020-09" db="EMBL/GenBank/DDBJ databases">
        <authorList>
            <person name="Sun Q."/>
            <person name="Zhou Y."/>
        </authorList>
    </citation>
    <scope>NUCLEOTIDE SEQUENCE</scope>
    <source>
        <strain evidence="1">CGMCC 1.12754</strain>
    </source>
</reference>
<accession>A0A917HA49</accession>
<sequence length="249" mass="29601">MGLYMNKNEHPDVFMNQGSIAEPNQRYFKLDYFRELIKEQKMVNDSLWKSHRNLTFGLNEQRIIQTRNWRDIESELEALKETNHQHEKFEKSAMEWLTMLDENSGKMKEMLEQEGLLKQEVIDQINDVSRSNQDIADQLGKFDTTNQQINSQLEELFELHKQMSDQFSKHDETQNQVLDQLENQDALMEKTFRQINNIRSILFERASFLAEKIEDSYNLTSSTVYKLFTGAEQPLTLYMKNKKEQNKSN</sequence>
<organism evidence="1 2">
    <name type="scientific">Virgibacillus oceani</name>
    <dbReference type="NCBI Taxonomy" id="1479511"/>
    <lineage>
        <taxon>Bacteria</taxon>
        <taxon>Bacillati</taxon>
        <taxon>Bacillota</taxon>
        <taxon>Bacilli</taxon>
        <taxon>Bacillales</taxon>
        <taxon>Bacillaceae</taxon>
        <taxon>Virgibacillus</taxon>
    </lineage>
</organism>
<dbReference type="EMBL" id="BMFR01000004">
    <property type="protein sequence ID" value="GGG72346.1"/>
    <property type="molecule type" value="Genomic_DNA"/>
</dbReference>
<reference evidence="1" key="1">
    <citation type="journal article" date="2014" name="Int. J. Syst. Evol. Microbiol.">
        <title>Complete genome sequence of Corynebacterium casei LMG S-19264T (=DSM 44701T), isolated from a smear-ripened cheese.</title>
        <authorList>
            <consortium name="US DOE Joint Genome Institute (JGI-PGF)"/>
            <person name="Walter F."/>
            <person name="Albersmeier A."/>
            <person name="Kalinowski J."/>
            <person name="Ruckert C."/>
        </authorList>
    </citation>
    <scope>NUCLEOTIDE SEQUENCE</scope>
    <source>
        <strain evidence="1">CGMCC 1.12754</strain>
    </source>
</reference>
<comment type="caution">
    <text evidence="1">The sequence shown here is derived from an EMBL/GenBank/DDBJ whole genome shotgun (WGS) entry which is preliminary data.</text>
</comment>
<dbReference type="AlphaFoldDB" id="A0A917HA49"/>
<evidence type="ECO:0000313" key="2">
    <source>
        <dbReference type="Proteomes" id="UP000622860"/>
    </source>
</evidence>
<proteinExistence type="predicted"/>